<dbReference type="PROSITE" id="PS01274">
    <property type="entry name" value="COA_TRANSF_2"/>
    <property type="match status" value="1"/>
</dbReference>
<dbReference type="Proteomes" id="UP000807306">
    <property type="component" value="Unassembled WGS sequence"/>
</dbReference>
<keyword evidence="3" id="KW-0496">Mitochondrion</keyword>
<proteinExistence type="inferred from homology"/>
<dbReference type="AlphaFoldDB" id="A0A9P6ERD5"/>
<dbReference type="NCBIfam" id="TIGR02428">
    <property type="entry name" value="pcaJ_scoB_fam"/>
    <property type="match status" value="1"/>
</dbReference>
<organism evidence="5 6">
    <name type="scientific">Crepidotus variabilis</name>
    <dbReference type="NCBI Taxonomy" id="179855"/>
    <lineage>
        <taxon>Eukaryota</taxon>
        <taxon>Fungi</taxon>
        <taxon>Dikarya</taxon>
        <taxon>Basidiomycota</taxon>
        <taxon>Agaricomycotina</taxon>
        <taxon>Agaricomycetes</taxon>
        <taxon>Agaricomycetidae</taxon>
        <taxon>Agaricales</taxon>
        <taxon>Agaricineae</taxon>
        <taxon>Crepidotaceae</taxon>
        <taxon>Crepidotus</taxon>
    </lineage>
</organism>
<dbReference type="PANTHER" id="PTHR13707">
    <property type="entry name" value="KETOACID-COENZYME A TRANSFERASE"/>
    <property type="match status" value="1"/>
</dbReference>
<dbReference type="GO" id="GO:0046952">
    <property type="term" value="P:ketone body catabolic process"/>
    <property type="evidence" value="ECO:0007669"/>
    <property type="project" value="InterPro"/>
</dbReference>
<dbReference type="FunFam" id="3.40.1080.10:FF:000001">
    <property type="entry name" value="Succinyl-coa:3-ketoacid-coenzyme a transferase subunit b"/>
    <property type="match status" value="1"/>
</dbReference>
<comment type="caution">
    <text evidence="5">The sequence shown here is derived from an EMBL/GenBank/DDBJ whole genome shotgun (WGS) entry which is preliminary data.</text>
</comment>
<name>A0A9P6ERD5_9AGAR</name>
<dbReference type="InterPro" id="IPR012791">
    <property type="entry name" value="3-oxoacid_CoA-transf_B"/>
</dbReference>
<protein>
    <recommendedName>
        <fullName evidence="3">Succinyl-CoA:3-ketoacid-coenzyme A transferase</fullName>
        <ecNumber evidence="3">2.8.3.5</ecNumber>
    </recommendedName>
</protein>
<evidence type="ECO:0000256" key="1">
    <source>
        <dbReference type="ARBA" id="ARBA00007154"/>
    </source>
</evidence>
<keyword evidence="6" id="KW-1185">Reference proteome</keyword>
<accession>A0A9P6ERD5</accession>
<dbReference type="InterPro" id="IPR014388">
    <property type="entry name" value="3-oxoacid_CoA-transferase"/>
</dbReference>
<comment type="pathway">
    <text evidence="3">Ketone metabolism; succinyl-CoA degradation; acetoacetyl-CoA from succinyl-CoA: step 1/1.</text>
</comment>
<comment type="similarity">
    <text evidence="1 3">Belongs to the 3-oxoacid CoA-transferase family.</text>
</comment>
<dbReference type="EMBL" id="MU157828">
    <property type="protein sequence ID" value="KAF9533545.1"/>
    <property type="molecule type" value="Genomic_DNA"/>
</dbReference>
<comment type="function">
    <text evidence="3">Key enzyme for ketone body catabolism. Transfers the CoA moiety from succinate to acetoacetate. Formation of the enzyme-CoA intermediate proceeds via an unstable anhydride species formed between the carboxylate groups of the enzyme and substrate.</text>
</comment>
<sequence>MLRFTLTGRVHCTTPWRASKVAPTWATPALRSQRWYSIPADIPAPIKSKIWDSADEAVKDVKSGSTLFCGWTGFGWAGIPDTLLGALAKRKEVQNLTGVSNNSGGDDSGLDKLLNTNQLTRIIASYPGSNKNFETRYLAGQITLELVPQGTLAERIRAHAAGIPAFFTPTGANTAVEHGTIPQRYNEGGAKNGIAIEGIPKEARDINGKRYVLEPALPGDVAFIRAWKVDEVGNCVFRQVLYASQNFNTAMAKNAKLTIVEAEQIVPAGSLSPNAIHVPGIYVDRIVPATSEKRVEIYTLARDPSEKEDKSISPEKAAAVALRHRIARRAAKEIKDGFYVNLGIGMPTLVPEYLESGVKVWLQSENGILGMGPYPTREKVDADLINAGKETITLLPGASLFDSSESFAMIRGGHVDVAILGAMEVSKAGDIANFMIPGKLLKGIGGAMDLVSNPDKTKVIAVLEHCSKNGKSKILDTCSLPLTGARAVSTIITELAVFDVDRHNGKMELIDLAEGVTLEEVKAKTDAEFTVREKLGSF</sequence>
<evidence type="ECO:0000256" key="4">
    <source>
        <dbReference type="PIRSR" id="PIRSR000858-1"/>
    </source>
</evidence>
<comment type="catalytic activity">
    <reaction evidence="3">
        <text>a 3-oxo acid + succinyl-CoA = a 3-oxoacyl-CoA + succinate</text>
        <dbReference type="Rhea" id="RHEA:24564"/>
        <dbReference type="ChEBI" id="CHEBI:30031"/>
        <dbReference type="ChEBI" id="CHEBI:35973"/>
        <dbReference type="ChEBI" id="CHEBI:57292"/>
        <dbReference type="ChEBI" id="CHEBI:90726"/>
        <dbReference type="EC" id="2.8.3.5"/>
    </reaction>
</comment>
<dbReference type="Gene3D" id="3.40.1080.10">
    <property type="entry name" value="Glutaconate Coenzyme A-transferase"/>
    <property type="match status" value="2"/>
</dbReference>
<dbReference type="SMART" id="SM00882">
    <property type="entry name" value="CoA_trans"/>
    <property type="match status" value="2"/>
</dbReference>
<evidence type="ECO:0000313" key="5">
    <source>
        <dbReference type="EMBL" id="KAF9533545.1"/>
    </source>
</evidence>
<dbReference type="SUPFAM" id="SSF100950">
    <property type="entry name" value="NagB/RpiA/CoA transferase-like"/>
    <property type="match status" value="2"/>
</dbReference>
<dbReference type="OrthoDB" id="1933379at2759"/>
<keyword evidence="2 3" id="KW-0808">Transferase</keyword>
<dbReference type="InterPro" id="IPR004164">
    <property type="entry name" value="CoA_transf_AS"/>
</dbReference>
<feature type="active site" description="5-glutamyl coenzyme A thioester intermediate" evidence="4">
    <location>
        <position position="365"/>
    </location>
</feature>
<evidence type="ECO:0000256" key="3">
    <source>
        <dbReference type="PIRNR" id="PIRNR000858"/>
    </source>
</evidence>
<evidence type="ECO:0000313" key="6">
    <source>
        <dbReference type="Proteomes" id="UP000807306"/>
    </source>
</evidence>
<dbReference type="InterPro" id="IPR037171">
    <property type="entry name" value="NagB/RpiA_transferase-like"/>
</dbReference>
<dbReference type="InterPro" id="IPR004165">
    <property type="entry name" value="CoA_trans_fam_I"/>
</dbReference>
<dbReference type="PIRSF" id="PIRSF000858">
    <property type="entry name" value="SCOT-t"/>
    <property type="match status" value="1"/>
</dbReference>
<dbReference type="Pfam" id="PF01144">
    <property type="entry name" value="CoA_trans"/>
    <property type="match status" value="2"/>
</dbReference>
<evidence type="ECO:0000256" key="2">
    <source>
        <dbReference type="ARBA" id="ARBA00022679"/>
    </source>
</evidence>
<gene>
    <name evidence="5" type="ORF">CPB83DRAFT_939248</name>
</gene>
<dbReference type="PANTHER" id="PTHR13707:SF60">
    <property type="entry name" value="ACETATE COA-TRANSFERASE SUBUNIT ALPHA"/>
    <property type="match status" value="1"/>
</dbReference>
<dbReference type="GO" id="GO:0008260">
    <property type="term" value="F:succinyl-CoA:3-oxo-acid CoA-transferase activity"/>
    <property type="evidence" value="ECO:0007669"/>
    <property type="project" value="UniProtKB-EC"/>
</dbReference>
<reference evidence="5" key="1">
    <citation type="submission" date="2020-11" db="EMBL/GenBank/DDBJ databases">
        <authorList>
            <consortium name="DOE Joint Genome Institute"/>
            <person name="Ahrendt S."/>
            <person name="Riley R."/>
            <person name="Andreopoulos W."/>
            <person name="Labutti K."/>
            <person name="Pangilinan J."/>
            <person name="Ruiz-Duenas F.J."/>
            <person name="Barrasa J.M."/>
            <person name="Sanchez-Garcia M."/>
            <person name="Camarero S."/>
            <person name="Miyauchi S."/>
            <person name="Serrano A."/>
            <person name="Linde D."/>
            <person name="Babiker R."/>
            <person name="Drula E."/>
            <person name="Ayuso-Fernandez I."/>
            <person name="Pacheco R."/>
            <person name="Padilla G."/>
            <person name="Ferreira P."/>
            <person name="Barriuso J."/>
            <person name="Kellner H."/>
            <person name="Castanera R."/>
            <person name="Alfaro M."/>
            <person name="Ramirez L."/>
            <person name="Pisabarro A.G."/>
            <person name="Kuo A."/>
            <person name="Tritt A."/>
            <person name="Lipzen A."/>
            <person name="He G."/>
            <person name="Yan M."/>
            <person name="Ng V."/>
            <person name="Cullen D."/>
            <person name="Martin F."/>
            <person name="Rosso M.-N."/>
            <person name="Henrissat B."/>
            <person name="Hibbett D."/>
            <person name="Martinez A.T."/>
            <person name="Grigoriev I.V."/>
        </authorList>
    </citation>
    <scope>NUCLEOTIDE SEQUENCE</scope>
    <source>
        <strain evidence="5">CBS 506.95</strain>
    </source>
</reference>
<dbReference type="EC" id="2.8.3.5" evidence="3"/>